<gene>
    <name evidence="1" type="primary">yaaA</name>
    <name evidence="1" type="ORF">GC722_04705</name>
</gene>
<reference evidence="1 2" key="1">
    <citation type="submission" date="2019-12" db="EMBL/GenBank/DDBJ databases">
        <title>Auraticoccus cholistani sp. nov., an actinomycete isolated from soil of Cholistan desert.</title>
        <authorList>
            <person name="Cheema M.T."/>
        </authorList>
    </citation>
    <scope>NUCLEOTIDE SEQUENCE [LARGE SCALE GENOMIC DNA]</scope>
    <source>
        <strain evidence="1 2">F435</strain>
    </source>
</reference>
<dbReference type="GO" id="GO:0033194">
    <property type="term" value="P:response to hydroperoxide"/>
    <property type="evidence" value="ECO:0007669"/>
    <property type="project" value="TreeGrafter"/>
</dbReference>
<dbReference type="RefSeq" id="WP_197429793.1">
    <property type="nucleotide sequence ID" value="NZ_WPCU01000004.1"/>
</dbReference>
<dbReference type="AlphaFoldDB" id="A0A6A9URM6"/>
<accession>A0A6A9URM6</accession>
<protein>
    <submittedName>
        <fullName evidence="1">Peroxide stress protein YaaA</fullName>
    </submittedName>
</protein>
<dbReference type="PANTHER" id="PTHR30283">
    <property type="entry name" value="PEROXIDE STRESS RESPONSE PROTEIN YAAA"/>
    <property type="match status" value="1"/>
</dbReference>
<evidence type="ECO:0000313" key="2">
    <source>
        <dbReference type="Proteomes" id="UP000435304"/>
    </source>
</evidence>
<dbReference type="InterPro" id="IPR005583">
    <property type="entry name" value="YaaA"/>
</dbReference>
<dbReference type="Pfam" id="PF03883">
    <property type="entry name" value="H2O2_YaaD"/>
    <property type="match status" value="1"/>
</dbReference>
<organism evidence="1 2">
    <name type="scientific">Auraticoccus cholistanensis</name>
    <dbReference type="NCBI Taxonomy" id="2656650"/>
    <lineage>
        <taxon>Bacteria</taxon>
        <taxon>Bacillati</taxon>
        <taxon>Actinomycetota</taxon>
        <taxon>Actinomycetes</taxon>
        <taxon>Propionibacteriales</taxon>
        <taxon>Propionibacteriaceae</taxon>
        <taxon>Auraticoccus</taxon>
    </lineage>
</organism>
<evidence type="ECO:0000313" key="1">
    <source>
        <dbReference type="EMBL" id="MVA75331.1"/>
    </source>
</evidence>
<sequence>MIVVLPPSESKHERRRGRPMCWEELSFPALDGRRRQVAAALAEASGRPDAAELLGVSPALAPEIARNTRLATAPAVPVAELYTGVLYDALDLAGLDPASRRRAGRRLVVSSALFGALRPGDRVSPYRCSMAARLPGTGPLAAAWRPVLGPVLDEVAGEGLVVDCRSGGYAAAWTPHRLERWVRVVVPGATHMAKHTRGLVARELCRRAERPRTAQGLAELLAGPFRVELSAAAKGWTLAVTAR</sequence>
<dbReference type="GO" id="GO:0005829">
    <property type="term" value="C:cytosol"/>
    <property type="evidence" value="ECO:0007669"/>
    <property type="project" value="TreeGrafter"/>
</dbReference>
<dbReference type="EMBL" id="WPCU01000004">
    <property type="protein sequence ID" value="MVA75331.1"/>
    <property type="molecule type" value="Genomic_DNA"/>
</dbReference>
<name>A0A6A9URM6_9ACTN</name>
<dbReference type="PANTHER" id="PTHR30283:SF4">
    <property type="entry name" value="PEROXIDE STRESS RESISTANCE PROTEIN YAAA"/>
    <property type="match status" value="1"/>
</dbReference>
<comment type="caution">
    <text evidence="1">The sequence shown here is derived from an EMBL/GenBank/DDBJ whole genome shotgun (WGS) entry which is preliminary data.</text>
</comment>
<dbReference type="Proteomes" id="UP000435304">
    <property type="component" value="Unassembled WGS sequence"/>
</dbReference>
<keyword evidence="2" id="KW-1185">Reference proteome</keyword>
<proteinExistence type="predicted"/>